<dbReference type="EMBL" id="HG710294">
    <property type="protein sequence ID" value="CDJ46124.1"/>
    <property type="molecule type" value="Genomic_DNA"/>
</dbReference>
<organism evidence="2 3">
    <name type="scientific">Eimeria brunetti</name>
    <dbReference type="NCBI Taxonomy" id="51314"/>
    <lineage>
        <taxon>Eukaryota</taxon>
        <taxon>Sar</taxon>
        <taxon>Alveolata</taxon>
        <taxon>Apicomplexa</taxon>
        <taxon>Conoidasida</taxon>
        <taxon>Coccidia</taxon>
        <taxon>Eucoccidiorida</taxon>
        <taxon>Eimeriorina</taxon>
        <taxon>Eimeriidae</taxon>
        <taxon>Eimeria</taxon>
    </lineage>
</organism>
<protein>
    <submittedName>
        <fullName evidence="2">Uncharacterized protein</fullName>
    </submittedName>
</protein>
<accession>U6LC49</accession>
<sequence>MNLPAEEKPQVQLICERLIDKFAARLEKDSTLAIPRETQEEFLRVKEERDREREIETDLHREREIYRNRAAQVWREGTAERLRTQSFLFPQKEGGDIGLQSDGSPREETRDGKRRRINAGDSDDEFEDANWDGVGQPQLRLLQISRPAESSRALTAERSLQWSLIIRNGIVKAGLIV</sequence>
<reference evidence="2" key="2">
    <citation type="submission" date="2013-10" db="EMBL/GenBank/DDBJ databases">
        <authorList>
            <person name="Aslett M."/>
        </authorList>
    </citation>
    <scope>NUCLEOTIDE SEQUENCE [LARGE SCALE GENOMIC DNA]</scope>
    <source>
        <strain evidence="2">Houghton</strain>
    </source>
</reference>
<proteinExistence type="predicted"/>
<dbReference type="AlphaFoldDB" id="U6LC49"/>
<feature type="region of interest" description="Disordered" evidence="1">
    <location>
        <begin position="91"/>
        <end position="132"/>
    </location>
</feature>
<keyword evidence="3" id="KW-1185">Reference proteome</keyword>
<feature type="compositionally biased region" description="Acidic residues" evidence="1">
    <location>
        <begin position="121"/>
        <end position="130"/>
    </location>
</feature>
<evidence type="ECO:0000313" key="2">
    <source>
        <dbReference type="EMBL" id="CDJ46124.1"/>
    </source>
</evidence>
<gene>
    <name evidence="2" type="ORF">EBH_0010820</name>
</gene>
<reference evidence="2" key="1">
    <citation type="submission" date="2013-10" db="EMBL/GenBank/DDBJ databases">
        <title>Genomic analysis of the causative agents of coccidiosis in chickens.</title>
        <authorList>
            <person name="Reid A.J."/>
            <person name="Blake D."/>
            <person name="Billington K."/>
            <person name="Browne H."/>
            <person name="Dunn M."/>
            <person name="Hung S."/>
            <person name="Kawahara F."/>
            <person name="Miranda-Saavedra D."/>
            <person name="Mourier T."/>
            <person name="Nagra H."/>
            <person name="Otto T.D."/>
            <person name="Rawlings N."/>
            <person name="Sanchez A."/>
            <person name="Sanders M."/>
            <person name="Subramaniam C."/>
            <person name="Tay Y."/>
            <person name="Dear P."/>
            <person name="Doerig C."/>
            <person name="Gruber A."/>
            <person name="Parkinson J."/>
            <person name="Shirley M."/>
            <person name="Wan K.L."/>
            <person name="Berriman M."/>
            <person name="Tomley F."/>
            <person name="Pain A."/>
        </authorList>
    </citation>
    <scope>NUCLEOTIDE SEQUENCE [LARGE SCALE GENOMIC DNA]</scope>
    <source>
        <strain evidence="2">Houghton</strain>
    </source>
</reference>
<evidence type="ECO:0000313" key="3">
    <source>
        <dbReference type="Proteomes" id="UP000030750"/>
    </source>
</evidence>
<dbReference type="OrthoDB" id="347397at2759"/>
<dbReference type="VEuPathDB" id="ToxoDB:EBH_0010820"/>
<dbReference type="Proteomes" id="UP000030750">
    <property type="component" value="Unassembled WGS sequence"/>
</dbReference>
<evidence type="ECO:0000256" key="1">
    <source>
        <dbReference type="SAM" id="MobiDB-lite"/>
    </source>
</evidence>
<name>U6LC49_9EIME</name>